<dbReference type="GO" id="GO:0003824">
    <property type="term" value="F:catalytic activity"/>
    <property type="evidence" value="ECO:0007669"/>
    <property type="project" value="InterPro"/>
</dbReference>
<dbReference type="OrthoDB" id="1577640at2759"/>
<keyword evidence="2" id="KW-1185">Reference proteome</keyword>
<dbReference type="HOGENOM" id="CLU_000288_34_22_1"/>
<accession>A0A017SEA6</accession>
<dbReference type="InterPro" id="IPR053137">
    <property type="entry name" value="NLR-like"/>
</dbReference>
<protein>
    <submittedName>
        <fullName evidence="1">Purine and uridine phosphorylase</fullName>
    </submittedName>
</protein>
<gene>
    <name evidence="1" type="ORF">EURHEDRAFT_377637</name>
</gene>
<dbReference type="GeneID" id="63694113"/>
<evidence type="ECO:0000313" key="1">
    <source>
        <dbReference type="EMBL" id="EYE95091.1"/>
    </source>
</evidence>
<dbReference type="InterPro" id="IPR035994">
    <property type="entry name" value="Nucleoside_phosphorylase_sf"/>
</dbReference>
<dbReference type="STRING" id="1388766.A0A017SEA6"/>
<dbReference type="PANTHER" id="PTHR46082">
    <property type="entry name" value="ATP/GTP-BINDING PROTEIN-RELATED"/>
    <property type="match status" value="1"/>
</dbReference>
<dbReference type="EMBL" id="KK088423">
    <property type="protein sequence ID" value="EYE95091.1"/>
    <property type="molecule type" value="Genomic_DNA"/>
</dbReference>
<dbReference type="SUPFAM" id="SSF53167">
    <property type="entry name" value="Purine and uridine phosphorylases"/>
    <property type="match status" value="1"/>
</dbReference>
<sequence length="215" mass="23723">MTNSLKSIKVGLMVRIWGGVQPKVRLSDVVFSQPIAGHPGVVQWDMGKMQSGGYERTGALNRPPNAVLTAIDQLKNENKIIGSKADEPWDKTARKHPHLASKYIRCDFLKVALLDTETQIYYGLIASGNRVIKDAKFRNALVKDFSGKLRCIEMEAAGQINEEFPCIVIRGICDYADAAKNKEWQEYAAATAAAFAKELLGYVQPSDVDTGKGYT</sequence>
<proteinExistence type="predicted"/>
<name>A0A017SEA6_ASPRC</name>
<dbReference type="Gene3D" id="3.40.50.1580">
    <property type="entry name" value="Nucleoside phosphorylase domain"/>
    <property type="match status" value="1"/>
</dbReference>
<dbReference type="PANTHER" id="PTHR46082:SF11">
    <property type="entry name" value="AAA+ ATPASE DOMAIN-CONTAINING PROTEIN-RELATED"/>
    <property type="match status" value="1"/>
</dbReference>
<dbReference type="RefSeq" id="XP_040638779.1">
    <property type="nucleotide sequence ID" value="XM_040778989.1"/>
</dbReference>
<organism evidence="1 2">
    <name type="scientific">Aspergillus ruber (strain CBS 135680)</name>
    <dbReference type="NCBI Taxonomy" id="1388766"/>
    <lineage>
        <taxon>Eukaryota</taxon>
        <taxon>Fungi</taxon>
        <taxon>Dikarya</taxon>
        <taxon>Ascomycota</taxon>
        <taxon>Pezizomycotina</taxon>
        <taxon>Eurotiomycetes</taxon>
        <taxon>Eurotiomycetidae</taxon>
        <taxon>Eurotiales</taxon>
        <taxon>Aspergillaceae</taxon>
        <taxon>Aspergillus</taxon>
        <taxon>Aspergillus subgen. Aspergillus</taxon>
    </lineage>
</organism>
<evidence type="ECO:0000313" key="2">
    <source>
        <dbReference type="Proteomes" id="UP000019804"/>
    </source>
</evidence>
<reference evidence="2" key="1">
    <citation type="journal article" date="2014" name="Nat. Commun.">
        <title>Genomic adaptations of the halophilic Dead Sea filamentous fungus Eurotium rubrum.</title>
        <authorList>
            <person name="Kis-Papo T."/>
            <person name="Weig A.R."/>
            <person name="Riley R."/>
            <person name="Persoh D."/>
            <person name="Salamov A."/>
            <person name="Sun H."/>
            <person name="Lipzen A."/>
            <person name="Wasser S.P."/>
            <person name="Rambold G."/>
            <person name="Grigoriev I.V."/>
            <person name="Nevo E."/>
        </authorList>
    </citation>
    <scope>NUCLEOTIDE SEQUENCE [LARGE SCALE GENOMIC DNA]</scope>
    <source>
        <strain evidence="2">CBS 135680</strain>
    </source>
</reference>
<dbReference type="Proteomes" id="UP000019804">
    <property type="component" value="Unassembled WGS sequence"/>
</dbReference>
<dbReference type="GO" id="GO:0009116">
    <property type="term" value="P:nucleoside metabolic process"/>
    <property type="evidence" value="ECO:0007669"/>
    <property type="project" value="InterPro"/>
</dbReference>
<dbReference type="AlphaFoldDB" id="A0A017SEA6"/>